<protein>
    <submittedName>
        <fullName evidence="3">Uncharacterized protein</fullName>
    </submittedName>
</protein>
<feature type="transmembrane region" description="Helical" evidence="1">
    <location>
        <begin position="45"/>
        <end position="64"/>
    </location>
</feature>
<feature type="chain" id="PRO_5009134368" evidence="2">
    <location>
        <begin position="24"/>
        <end position="393"/>
    </location>
</feature>
<feature type="transmembrane region" description="Helical" evidence="1">
    <location>
        <begin position="362"/>
        <end position="383"/>
    </location>
</feature>
<accession>A0A1E3QRX1</accession>
<feature type="transmembrane region" description="Helical" evidence="1">
    <location>
        <begin position="170"/>
        <end position="187"/>
    </location>
</feature>
<dbReference type="InterPro" id="IPR037185">
    <property type="entry name" value="EmrE-like"/>
</dbReference>
<dbReference type="SUPFAM" id="SSF103481">
    <property type="entry name" value="Multidrug resistance efflux transporter EmrE"/>
    <property type="match status" value="2"/>
</dbReference>
<evidence type="ECO:0000313" key="3">
    <source>
        <dbReference type="EMBL" id="ODQ80244.1"/>
    </source>
</evidence>
<gene>
    <name evidence="3" type="ORF">BABINDRAFT_15998</name>
</gene>
<dbReference type="OrthoDB" id="10062838at2759"/>
<proteinExistence type="predicted"/>
<organism evidence="3 4">
    <name type="scientific">Babjeviella inositovora NRRL Y-12698</name>
    <dbReference type="NCBI Taxonomy" id="984486"/>
    <lineage>
        <taxon>Eukaryota</taxon>
        <taxon>Fungi</taxon>
        <taxon>Dikarya</taxon>
        <taxon>Ascomycota</taxon>
        <taxon>Saccharomycotina</taxon>
        <taxon>Pichiomycetes</taxon>
        <taxon>Serinales incertae sedis</taxon>
        <taxon>Babjeviella</taxon>
    </lineage>
</organism>
<keyword evidence="1" id="KW-0812">Transmembrane</keyword>
<feature type="non-terminal residue" evidence="3">
    <location>
        <position position="393"/>
    </location>
</feature>
<evidence type="ECO:0000256" key="1">
    <source>
        <dbReference type="SAM" id="Phobius"/>
    </source>
</evidence>
<keyword evidence="1" id="KW-1133">Transmembrane helix</keyword>
<feature type="transmembrane region" description="Helical" evidence="1">
    <location>
        <begin position="309"/>
        <end position="330"/>
    </location>
</feature>
<dbReference type="AlphaFoldDB" id="A0A1E3QRX1"/>
<dbReference type="GeneID" id="30145843"/>
<dbReference type="PANTHER" id="PTHR19346">
    <property type="entry name" value="SUGAR PHOSPHATE TRANSPORTER DOMAIN-CONTAINING PROTEIN"/>
    <property type="match status" value="1"/>
</dbReference>
<feature type="transmembrane region" description="Helical" evidence="1">
    <location>
        <begin position="142"/>
        <end position="164"/>
    </location>
</feature>
<sequence>SKLYLVIVLFVLLTVAFVVQTEATSELNEYHYQEPILLLLLTHGSWWVMWLLQLFGVACYRGIFRKNHGNHYRSQGYLDIDQLFASRPGFRKAFGQSVAAQYLDMYAITCLLYGSSKSASTVPTTAWGYYTSPPIRYLLKRAAAVTSVLTLAGSTWYIAITLTYASDVTAIYNCSTFTTYLFSIPILHERFEGRKMASVVAAVLGVVIVSYSSSAALEEDYPNRVWGNLIISIGAVLYGLYECLYAKWLGIPAHASKPVNHVTPYQKATFSNFCTSFLSLCTLAILIPAVIVMHFTVLPIKLPPNLTCYALIAASICANMTFVVMFLVMLSLTTPTIASVASLSTIWFVGLVDWLLGTETTVGAWIGFAVIMLGFLGMCWGSWSEIGGEDDDE</sequence>
<dbReference type="STRING" id="984486.A0A1E3QRX1"/>
<reference evidence="4" key="1">
    <citation type="submission" date="2016-05" db="EMBL/GenBank/DDBJ databases">
        <title>Comparative genomics of biotechnologically important yeasts.</title>
        <authorList>
            <consortium name="DOE Joint Genome Institute"/>
            <person name="Riley R."/>
            <person name="Haridas S."/>
            <person name="Wolfe K.H."/>
            <person name="Lopes M.R."/>
            <person name="Hittinger C.T."/>
            <person name="Goker M."/>
            <person name="Salamov A."/>
            <person name="Wisecaver J."/>
            <person name="Long T.M."/>
            <person name="Aerts A.L."/>
            <person name="Barry K."/>
            <person name="Choi C."/>
            <person name="Clum A."/>
            <person name="Coughlan A.Y."/>
            <person name="Deshpande S."/>
            <person name="Douglass A.P."/>
            <person name="Hanson S.J."/>
            <person name="Klenk H.-P."/>
            <person name="Labutti K."/>
            <person name="Lapidus A."/>
            <person name="Lindquist E."/>
            <person name="Lipzen A."/>
            <person name="Meier-Kolthoff J.P."/>
            <person name="Ohm R.A."/>
            <person name="Otillar R.P."/>
            <person name="Pangilinan J."/>
            <person name="Peng Y."/>
            <person name="Rokas A."/>
            <person name="Rosa C.A."/>
            <person name="Scheuner C."/>
            <person name="Sibirny A.A."/>
            <person name="Slot J.C."/>
            <person name="Stielow J.B."/>
            <person name="Sun H."/>
            <person name="Kurtzman C.P."/>
            <person name="Blackwell M."/>
            <person name="Grigoriev I.V."/>
            <person name="Jeffries T.W."/>
        </authorList>
    </citation>
    <scope>NUCLEOTIDE SEQUENCE [LARGE SCALE GENOMIC DNA]</scope>
    <source>
        <strain evidence="4">NRRL Y-12698</strain>
    </source>
</reference>
<dbReference type="RefSeq" id="XP_018985572.1">
    <property type="nucleotide sequence ID" value="XM_019127990.1"/>
</dbReference>
<feature type="signal peptide" evidence="2">
    <location>
        <begin position="1"/>
        <end position="23"/>
    </location>
</feature>
<name>A0A1E3QRX1_9ASCO</name>
<keyword evidence="4" id="KW-1185">Reference proteome</keyword>
<keyword evidence="1" id="KW-0472">Membrane</keyword>
<feature type="transmembrane region" description="Helical" evidence="1">
    <location>
        <begin position="229"/>
        <end position="249"/>
    </location>
</feature>
<feature type="transmembrane region" description="Helical" evidence="1">
    <location>
        <begin position="270"/>
        <end position="297"/>
    </location>
</feature>
<dbReference type="PANTHER" id="PTHR19346:SF4">
    <property type="entry name" value="SUGAR PHOSPHATE TRANSPORTER DOMAIN-CONTAINING PROTEIN"/>
    <property type="match status" value="1"/>
</dbReference>
<feature type="transmembrane region" description="Helical" evidence="1">
    <location>
        <begin position="337"/>
        <end position="356"/>
    </location>
</feature>
<keyword evidence="2" id="KW-0732">Signal</keyword>
<dbReference type="Proteomes" id="UP000094336">
    <property type="component" value="Unassembled WGS sequence"/>
</dbReference>
<dbReference type="InterPro" id="IPR026505">
    <property type="entry name" value="Solute_c_fam_35_mem_F3/F4"/>
</dbReference>
<dbReference type="EMBL" id="KV454430">
    <property type="protein sequence ID" value="ODQ80244.1"/>
    <property type="molecule type" value="Genomic_DNA"/>
</dbReference>
<feature type="non-terminal residue" evidence="3">
    <location>
        <position position="1"/>
    </location>
</feature>
<feature type="transmembrane region" description="Helical" evidence="1">
    <location>
        <begin position="199"/>
        <end position="217"/>
    </location>
</feature>
<evidence type="ECO:0000313" key="4">
    <source>
        <dbReference type="Proteomes" id="UP000094336"/>
    </source>
</evidence>
<evidence type="ECO:0000256" key="2">
    <source>
        <dbReference type="SAM" id="SignalP"/>
    </source>
</evidence>